<name>A0A1I1SJZ1_9BACT</name>
<proteinExistence type="predicted"/>
<keyword evidence="2" id="KW-1185">Reference proteome</keyword>
<dbReference type="RefSeq" id="WP_096333177.1">
    <property type="nucleotide sequence ID" value="NZ_FOMX01000002.1"/>
</dbReference>
<dbReference type="STRING" id="54.SAMN02745121_00078"/>
<dbReference type="Proteomes" id="UP000199400">
    <property type="component" value="Unassembled WGS sequence"/>
</dbReference>
<accession>A0A1I1SJZ1</accession>
<sequence length="137" mass="14708">MTDRSLDALLAALADSEERARVAARRPDQHAAARARLLAAVSVLPDGDRAAMKSALARPEAFILDRLNPLLGPAVARRALDLTRTGARDLPLVWPDVEAIGASLFTQLRPLVGEDIAGLVRQQLALGVLLWEELCAT</sequence>
<dbReference type="EMBL" id="FOMX01000002">
    <property type="protein sequence ID" value="SFD46632.1"/>
    <property type="molecule type" value="Genomic_DNA"/>
</dbReference>
<reference evidence="2" key="1">
    <citation type="submission" date="2016-10" db="EMBL/GenBank/DDBJ databases">
        <authorList>
            <person name="Varghese N."/>
            <person name="Submissions S."/>
        </authorList>
    </citation>
    <scope>NUCLEOTIDE SEQUENCE [LARGE SCALE GENOMIC DNA]</scope>
    <source>
        <strain evidence="2">ATCC 25963</strain>
    </source>
</reference>
<organism evidence="1 2">
    <name type="scientific">Nannocystis exedens</name>
    <dbReference type="NCBI Taxonomy" id="54"/>
    <lineage>
        <taxon>Bacteria</taxon>
        <taxon>Pseudomonadati</taxon>
        <taxon>Myxococcota</taxon>
        <taxon>Polyangia</taxon>
        <taxon>Nannocystales</taxon>
        <taxon>Nannocystaceae</taxon>
        <taxon>Nannocystis</taxon>
    </lineage>
</organism>
<dbReference type="AlphaFoldDB" id="A0A1I1SJZ1"/>
<evidence type="ECO:0000313" key="2">
    <source>
        <dbReference type="Proteomes" id="UP000199400"/>
    </source>
</evidence>
<evidence type="ECO:0000313" key="1">
    <source>
        <dbReference type="EMBL" id="SFD46632.1"/>
    </source>
</evidence>
<protein>
    <submittedName>
        <fullName evidence="1">Uncharacterized protein</fullName>
    </submittedName>
</protein>
<gene>
    <name evidence="1" type="ORF">SAMN02745121_00078</name>
</gene>